<evidence type="ECO:0000313" key="3">
    <source>
        <dbReference type="Proteomes" id="UP001152024"/>
    </source>
</evidence>
<organism evidence="2 3">
    <name type="scientific">Fusarium equiseti</name>
    <name type="common">Fusarium scirpi</name>
    <dbReference type="NCBI Taxonomy" id="61235"/>
    <lineage>
        <taxon>Eukaryota</taxon>
        <taxon>Fungi</taxon>
        <taxon>Dikarya</taxon>
        <taxon>Ascomycota</taxon>
        <taxon>Pezizomycotina</taxon>
        <taxon>Sordariomycetes</taxon>
        <taxon>Hypocreomycetidae</taxon>
        <taxon>Hypocreales</taxon>
        <taxon>Nectriaceae</taxon>
        <taxon>Fusarium</taxon>
        <taxon>Fusarium incarnatum-equiseti species complex</taxon>
    </lineage>
</organism>
<reference evidence="2" key="1">
    <citation type="submission" date="2022-09" db="EMBL/GenBank/DDBJ databases">
        <title>Fusarium specimens isolated from Avocado Roots.</title>
        <authorList>
            <person name="Stajich J."/>
            <person name="Roper C."/>
            <person name="Heimlech-Rivalta G."/>
        </authorList>
    </citation>
    <scope>NUCLEOTIDE SEQUENCE</scope>
    <source>
        <strain evidence="2">CF00095</strain>
    </source>
</reference>
<feature type="compositionally biased region" description="Polar residues" evidence="1">
    <location>
        <begin position="35"/>
        <end position="44"/>
    </location>
</feature>
<dbReference type="Proteomes" id="UP001152024">
    <property type="component" value="Unassembled WGS sequence"/>
</dbReference>
<comment type="caution">
    <text evidence="2">The sequence shown here is derived from an EMBL/GenBank/DDBJ whole genome shotgun (WGS) entry which is preliminary data.</text>
</comment>
<feature type="region of interest" description="Disordered" evidence="1">
    <location>
        <begin position="340"/>
        <end position="362"/>
    </location>
</feature>
<feature type="region of interest" description="Disordered" evidence="1">
    <location>
        <begin position="104"/>
        <end position="213"/>
    </location>
</feature>
<accession>A0ABQ8R907</accession>
<feature type="region of interest" description="Disordered" evidence="1">
    <location>
        <begin position="25"/>
        <end position="45"/>
    </location>
</feature>
<dbReference type="EMBL" id="JAOQBH010000011">
    <property type="protein sequence ID" value="KAJ4129376.1"/>
    <property type="molecule type" value="Genomic_DNA"/>
</dbReference>
<proteinExistence type="predicted"/>
<evidence type="ECO:0000313" key="2">
    <source>
        <dbReference type="EMBL" id="KAJ4129376.1"/>
    </source>
</evidence>
<name>A0ABQ8R907_FUSEQ</name>
<sequence length="362" mass="40304">MLSNRTPPEETKDCIEVAGNCTPMASRKRAPVHWTPSSDQTADSITVDPLTLGVPQTLAARQPPTVPQALTASQPFAVRQLHTAPQRDADSPIYDLMALPQPAHFPVGAQPSSRPPYDLSPNALASNQNHSDRRQNSKQNKQHAPKAPNVARVSKKSTAQLKPAKNHVRNGTSTPKFTEHRFFTTKNASQPIPPFDPKSITKRPPSISPSQMSDPDIYLNYQIDMSRYLAYNGVSGPYPVGDFLCDLHLPNTQFIKLAVREVDPQGEAYWRHLMTGARLEPEDRSKIAGKPVALGNGSFQWLEDERGRIIKPKWSFMQPPKSEKADATQTSQILRIRDRAQQQQVDEVQPGLRPGCNPRWPL</sequence>
<keyword evidence="3" id="KW-1185">Reference proteome</keyword>
<gene>
    <name evidence="2" type="ORF">NW768_007919</name>
</gene>
<evidence type="ECO:0000256" key="1">
    <source>
        <dbReference type="SAM" id="MobiDB-lite"/>
    </source>
</evidence>
<protein>
    <submittedName>
        <fullName evidence="2">Uncharacterized protein</fullName>
    </submittedName>
</protein>